<sequence length="179" mass="20477">MLDVGCSVFTDSTIPLKFSKSFFARLFWFLVGGVLSIWVNAGLFRLFSHGFGWKDWLAYALSLAIVNVLLFLWNYVVGFKSDRHWTDAAWRQAVCLSVSNGLNYTLVLVLLRLIPHCPEIFAKAFGWSPFIHQKLVDLWKEGVIAGVQVFIAFFKFGLYHYWVYPQRESAASPAEAERA</sequence>
<feature type="domain" description="GtrA/DPMS transmembrane" evidence="6">
    <location>
        <begin position="29"/>
        <end position="163"/>
    </location>
</feature>
<feature type="transmembrane region" description="Helical" evidence="5">
    <location>
        <begin position="88"/>
        <end position="111"/>
    </location>
</feature>
<dbReference type="GO" id="GO:0000271">
    <property type="term" value="P:polysaccharide biosynthetic process"/>
    <property type="evidence" value="ECO:0007669"/>
    <property type="project" value="InterPro"/>
</dbReference>
<gene>
    <name evidence="7" type="ORF">CfE428DRAFT_1679</name>
</gene>
<reference evidence="7 8" key="1">
    <citation type="journal article" date="2011" name="J. Bacteriol.">
        <title>Genome sequence of Chthoniobacter flavus Ellin428, an aerobic heterotrophic soil bacterium.</title>
        <authorList>
            <person name="Kant R."/>
            <person name="van Passel M.W."/>
            <person name="Palva A."/>
            <person name="Lucas S."/>
            <person name="Lapidus A."/>
            <person name="Glavina Del Rio T."/>
            <person name="Dalin E."/>
            <person name="Tice H."/>
            <person name="Bruce D."/>
            <person name="Goodwin L."/>
            <person name="Pitluck S."/>
            <person name="Larimer F.W."/>
            <person name="Land M.L."/>
            <person name="Hauser L."/>
            <person name="Sangwan P."/>
            <person name="de Vos W.M."/>
            <person name="Janssen P.H."/>
            <person name="Smidt H."/>
        </authorList>
    </citation>
    <scope>NUCLEOTIDE SEQUENCE [LARGE SCALE GENOMIC DNA]</scope>
    <source>
        <strain evidence="7 8">Ellin428</strain>
    </source>
</reference>
<keyword evidence="3 5" id="KW-1133">Transmembrane helix</keyword>
<dbReference type="GO" id="GO:0016020">
    <property type="term" value="C:membrane"/>
    <property type="evidence" value="ECO:0007669"/>
    <property type="project" value="UniProtKB-SubCell"/>
</dbReference>
<name>B4CYE1_9BACT</name>
<evidence type="ECO:0000256" key="5">
    <source>
        <dbReference type="SAM" id="Phobius"/>
    </source>
</evidence>
<comment type="caution">
    <text evidence="7">The sequence shown here is derived from an EMBL/GenBank/DDBJ whole genome shotgun (WGS) entry which is preliminary data.</text>
</comment>
<accession>B4CYE1</accession>
<organism evidence="7 8">
    <name type="scientific">Chthoniobacter flavus Ellin428</name>
    <dbReference type="NCBI Taxonomy" id="497964"/>
    <lineage>
        <taxon>Bacteria</taxon>
        <taxon>Pseudomonadati</taxon>
        <taxon>Verrucomicrobiota</taxon>
        <taxon>Spartobacteria</taxon>
        <taxon>Chthoniobacterales</taxon>
        <taxon>Chthoniobacteraceae</taxon>
        <taxon>Chthoniobacter</taxon>
    </lineage>
</organism>
<evidence type="ECO:0000256" key="4">
    <source>
        <dbReference type="ARBA" id="ARBA00023136"/>
    </source>
</evidence>
<keyword evidence="8" id="KW-1185">Reference proteome</keyword>
<dbReference type="InterPro" id="IPR007267">
    <property type="entry name" value="GtrA_DPMS_TM"/>
</dbReference>
<evidence type="ECO:0000313" key="7">
    <source>
        <dbReference type="EMBL" id="EDY20482.1"/>
    </source>
</evidence>
<dbReference type="STRING" id="497964.CfE428DRAFT_1679"/>
<evidence type="ECO:0000256" key="1">
    <source>
        <dbReference type="ARBA" id="ARBA00004141"/>
    </source>
</evidence>
<evidence type="ECO:0000259" key="6">
    <source>
        <dbReference type="Pfam" id="PF04138"/>
    </source>
</evidence>
<feature type="transmembrane region" description="Helical" evidence="5">
    <location>
        <begin position="56"/>
        <end position="76"/>
    </location>
</feature>
<dbReference type="InParanoid" id="B4CYE1"/>
<evidence type="ECO:0000313" key="8">
    <source>
        <dbReference type="Proteomes" id="UP000005824"/>
    </source>
</evidence>
<keyword evidence="2 5" id="KW-0812">Transmembrane</keyword>
<dbReference type="EMBL" id="ABVL01000004">
    <property type="protein sequence ID" value="EDY20482.1"/>
    <property type="molecule type" value="Genomic_DNA"/>
</dbReference>
<keyword evidence="4 5" id="KW-0472">Membrane</keyword>
<protein>
    <recommendedName>
        <fullName evidence="6">GtrA/DPMS transmembrane domain-containing protein</fullName>
    </recommendedName>
</protein>
<feature type="transmembrane region" description="Helical" evidence="5">
    <location>
        <begin position="142"/>
        <end position="162"/>
    </location>
</feature>
<feature type="transmembrane region" description="Helical" evidence="5">
    <location>
        <begin position="22"/>
        <end position="44"/>
    </location>
</feature>
<comment type="subcellular location">
    <subcellularLocation>
        <location evidence="1">Membrane</location>
        <topology evidence="1">Multi-pass membrane protein</topology>
    </subcellularLocation>
</comment>
<proteinExistence type="predicted"/>
<evidence type="ECO:0000256" key="2">
    <source>
        <dbReference type="ARBA" id="ARBA00022692"/>
    </source>
</evidence>
<dbReference type="AlphaFoldDB" id="B4CYE1"/>
<evidence type="ECO:0000256" key="3">
    <source>
        <dbReference type="ARBA" id="ARBA00022989"/>
    </source>
</evidence>
<dbReference type="Pfam" id="PF04138">
    <property type="entry name" value="GtrA_DPMS_TM"/>
    <property type="match status" value="1"/>
</dbReference>
<dbReference type="Proteomes" id="UP000005824">
    <property type="component" value="Unassembled WGS sequence"/>
</dbReference>